<proteinExistence type="inferred from homology"/>
<name>A0A975U3C4_9PROT</name>
<keyword evidence="13" id="KW-1185">Reference proteome</keyword>
<dbReference type="PROSITE" id="PS51851">
    <property type="entry name" value="KARI_C"/>
    <property type="match status" value="1"/>
</dbReference>
<dbReference type="InterPro" id="IPR013023">
    <property type="entry name" value="KARI"/>
</dbReference>
<dbReference type="NCBIfam" id="NF009940">
    <property type="entry name" value="PRK13403.1"/>
    <property type="match status" value="1"/>
</dbReference>
<evidence type="ECO:0000256" key="6">
    <source>
        <dbReference type="ARBA" id="ARBA00023002"/>
    </source>
</evidence>
<dbReference type="InterPro" id="IPR000506">
    <property type="entry name" value="KARI_C"/>
</dbReference>
<keyword evidence="5 8" id="KW-0521">NADP</keyword>
<keyword evidence="3 8" id="KW-0479">Metal-binding</keyword>
<evidence type="ECO:0000256" key="9">
    <source>
        <dbReference type="PROSITE-ProRule" id="PRU01198"/>
    </source>
</evidence>
<comment type="pathway">
    <text evidence="8">Amino-acid biosynthesis; L-isoleucine biosynthesis; L-isoleucine from 2-oxobutanoate: step 2/4.</text>
</comment>
<dbReference type="HAMAP" id="MF_00435">
    <property type="entry name" value="IlvC"/>
    <property type="match status" value="1"/>
</dbReference>
<keyword evidence="6 8" id="KW-0560">Oxidoreductase</keyword>
<dbReference type="EMBL" id="CP076448">
    <property type="protein sequence ID" value="QXM24321.1"/>
    <property type="molecule type" value="Genomic_DNA"/>
</dbReference>
<evidence type="ECO:0000256" key="3">
    <source>
        <dbReference type="ARBA" id="ARBA00022723"/>
    </source>
</evidence>
<feature type="binding site" evidence="8">
    <location>
        <position position="134"/>
    </location>
    <ligand>
        <name>NADP(+)</name>
        <dbReference type="ChEBI" id="CHEBI:58349"/>
    </ligand>
</feature>
<feature type="domain" description="KARI N-terminal Rossmann" evidence="10">
    <location>
        <begin position="1"/>
        <end position="182"/>
    </location>
</feature>
<dbReference type="NCBIfam" id="NF004017">
    <property type="entry name" value="PRK05479.1"/>
    <property type="match status" value="1"/>
</dbReference>
<feature type="binding site" evidence="8 9">
    <location>
        <position position="252"/>
    </location>
    <ligand>
        <name>substrate</name>
    </ligand>
</feature>
<dbReference type="GO" id="GO:0009097">
    <property type="term" value="P:isoleucine biosynthetic process"/>
    <property type="evidence" value="ECO:0007669"/>
    <property type="project" value="UniProtKB-UniRule"/>
</dbReference>
<dbReference type="Pfam" id="PF01450">
    <property type="entry name" value="KARI_C"/>
    <property type="match status" value="1"/>
</dbReference>
<dbReference type="InterPro" id="IPR013116">
    <property type="entry name" value="KARI_N"/>
</dbReference>
<dbReference type="InterPro" id="IPR014359">
    <property type="entry name" value="KARI_prok"/>
</dbReference>
<dbReference type="RefSeq" id="WP_218285378.1">
    <property type="nucleotide sequence ID" value="NZ_CP076448.1"/>
</dbReference>
<feature type="binding site" evidence="8">
    <location>
        <position position="51"/>
    </location>
    <ligand>
        <name>NADP(+)</name>
        <dbReference type="ChEBI" id="CHEBI:58349"/>
    </ligand>
</feature>
<dbReference type="GO" id="GO:0000287">
    <property type="term" value="F:magnesium ion binding"/>
    <property type="evidence" value="ECO:0007669"/>
    <property type="project" value="UniProtKB-UniRule"/>
</dbReference>
<dbReference type="GO" id="GO:0009099">
    <property type="term" value="P:L-valine biosynthetic process"/>
    <property type="evidence" value="ECO:0007669"/>
    <property type="project" value="UniProtKB-UniRule"/>
</dbReference>
<evidence type="ECO:0000256" key="2">
    <source>
        <dbReference type="ARBA" id="ARBA00022605"/>
    </source>
</evidence>
<feature type="binding site" evidence="8">
    <location>
        <position position="48"/>
    </location>
    <ligand>
        <name>NADP(+)</name>
        <dbReference type="ChEBI" id="CHEBI:58349"/>
    </ligand>
</feature>
<evidence type="ECO:0000259" key="11">
    <source>
        <dbReference type="PROSITE" id="PS51851"/>
    </source>
</evidence>
<evidence type="ECO:0000256" key="5">
    <source>
        <dbReference type="ARBA" id="ARBA00022857"/>
    </source>
</evidence>
<evidence type="ECO:0000256" key="1">
    <source>
        <dbReference type="ARBA" id="ARBA00002172"/>
    </source>
</evidence>
<keyword evidence="4 8" id="KW-0460">Magnesium</keyword>
<organism evidence="12 13">
    <name type="scientific">Elioraea tepida</name>
    <dbReference type="NCBI Taxonomy" id="2843330"/>
    <lineage>
        <taxon>Bacteria</taxon>
        <taxon>Pseudomonadati</taxon>
        <taxon>Pseudomonadota</taxon>
        <taxon>Alphaproteobacteria</taxon>
        <taxon>Acetobacterales</taxon>
        <taxon>Elioraeaceae</taxon>
        <taxon>Elioraea</taxon>
    </lineage>
</organism>
<evidence type="ECO:0000313" key="12">
    <source>
        <dbReference type="EMBL" id="QXM24321.1"/>
    </source>
</evidence>
<reference evidence="12" key="1">
    <citation type="submission" date="2021-06" db="EMBL/GenBank/DDBJ databases">
        <title>Elioraea tepida, sp. nov., a moderately thermophilic aerobic anoxygenic phototrophic bacterium isolated from an alkaline siliceous hot spring mat community in Yellowstone National Park, WY, USA.</title>
        <authorList>
            <person name="Saini M.K."/>
            <person name="Yoshida S."/>
            <person name="Sebastian A."/>
            <person name="Hirose S."/>
            <person name="Hara E."/>
            <person name="Tamaki H."/>
            <person name="Soulier N.T."/>
            <person name="Albert I."/>
            <person name="Hanada S."/>
            <person name="Bryant D.A."/>
            <person name="Tank M."/>
        </authorList>
    </citation>
    <scope>NUCLEOTIDE SEQUENCE</scope>
    <source>
        <strain evidence="12">MS-P2</strain>
    </source>
</reference>
<dbReference type="PANTHER" id="PTHR21371">
    <property type="entry name" value="KETOL-ACID REDUCTOISOMERASE, MITOCHONDRIAL"/>
    <property type="match status" value="1"/>
</dbReference>
<dbReference type="GO" id="GO:0004455">
    <property type="term" value="F:ketol-acid reductoisomerase activity"/>
    <property type="evidence" value="ECO:0007669"/>
    <property type="project" value="UniProtKB-UniRule"/>
</dbReference>
<dbReference type="GO" id="GO:0005829">
    <property type="term" value="C:cytosol"/>
    <property type="evidence" value="ECO:0007669"/>
    <property type="project" value="TreeGrafter"/>
</dbReference>
<protein>
    <recommendedName>
        <fullName evidence="8">Ketol-acid reductoisomerase (NADP(+))</fullName>
        <shortName evidence="8">KARI</shortName>
        <ecNumber evidence="8">1.1.1.86</ecNumber>
    </recommendedName>
    <alternativeName>
        <fullName evidence="8">Acetohydroxy-acid isomeroreductase</fullName>
        <shortName evidence="8">AHIR</shortName>
    </alternativeName>
    <alternativeName>
        <fullName evidence="8">Alpha-keto-beta-hydroxylacyl reductoisomerase</fullName>
    </alternativeName>
</protein>
<dbReference type="EC" id="1.1.1.86" evidence="8"/>
<feature type="domain" description="KARI C-terminal knotted" evidence="11">
    <location>
        <begin position="183"/>
        <end position="328"/>
    </location>
</feature>
<evidence type="ECO:0000313" key="13">
    <source>
        <dbReference type="Proteomes" id="UP000694001"/>
    </source>
</evidence>
<dbReference type="Pfam" id="PF07991">
    <property type="entry name" value="KARI_N"/>
    <property type="match status" value="1"/>
</dbReference>
<dbReference type="AlphaFoldDB" id="A0A975U3C4"/>
<dbReference type="Proteomes" id="UP000694001">
    <property type="component" value="Chromosome"/>
</dbReference>
<accession>A0A975U3C4</accession>
<keyword evidence="2 8" id="KW-0028">Amino-acid biosynthesis</keyword>
<evidence type="ECO:0000256" key="7">
    <source>
        <dbReference type="ARBA" id="ARBA00023304"/>
    </source>
</evidence>
<comment type="function">
    <text evidence="1 8">Involved in the biosynthesis of branched-chain amino acids (BCAA). Catalyzes an alkyl-migration followed by a ketol-acid reduction of (S)-2-acetolactate (S2AL) to yield (R)-2,3-dihydroxy-isovalerate. In the isomerase reaction, S2AL is rearranged via a Mg-dependent methyl migration to produce 3-hydroxy-3-methyl-2-ketobutyrate (HMKB). In the reductase reaction, this 2-ketoacid undergoes a metal-dependent reduction by NADPH to yield (R)-2,3-dihydroxy-isovalerate.</text>
</comment>
<comment type="pathway">
    <text evidence="8">Amino-acid biosynthesis; L-valine biosynthesis; L-valine from pyruvate: step 2/4.</text>
</comment>
<evidence type="ECO:0000259" key="10">
    <source>
        <dbReference type="PROSITE" id="PS51850"/>
    </source>
</evidence>
<feature type="active site" evidence="8">
    <location>
        <position position="108"/>
    </location>
</feature>
<comment type="catalytic activity">
    <reaction evidence="8">
        <text>(2R)-2,3-dihydroxy-3-methylbutanoate + NADP(+) = (2S)-2-acetolactate + NADPH + H(+)</text>
        <dbReference type="Rhea" id="RHEA:22068"/>
        <dbReference type="ChEBI" id="CHEBI:15378"/>
        <dbReference type="ChEBI" id="CHEBI:49072"/>
        <dbReference type="ChEBI" id="CHEBI:57783"/>
        <dbReference type="ChEBI" id="CHEBI:58349"/>
        <dbReference type="ChEBI" id="CHEBI:58476"/>
        <dbReference type="EC" id="1.1.1.86"/>
    </reaction>
</comment>
<dbReference type="KEGG" id="elio:KO353_13875"/>
<feature type="binding site" evidence="8 9">
    <location>
        <position position="191"/>
    </location>
    <ligand>
        <name>Mg(2+)</name>
        <dbReference type="ChEBI" id="CHEBI:18420"/>
        <label>2</label>
    </ligand>
</feature>
<dbReference type="FunFam" id="3.40.50.720:FF:000023">
    <property type="entry name" value="Ketol-acid reductoisomerase (NADP(+))"/>
    <property type="match status" value="1"/>
</dbReference>
<feature type="binding site" evidence="8 9">
    <location>
        <position position="191"/>
    </location>
    <ligand>
        <name>Mg(2+)</name>
        <dbReference type="ChEBI" id="CHEBI:18420"/>
        <label>1</label>
    </ligand>
</feature>
<sequence length="339" mass="36962">MRVYYDRDADVNLIKGRKVAVIGYGSQGHAHANNLKDSGVAEVVVGLRRGSAGVAKAEGAGFKVMDPADAAKWADVVMVLTPDEGQGELYREKLGPNMKEGAALMFAHGFNIHFNLIEPRPDMDVLMVAPKGPGHTVRSEYQRGGGVPCLVAVAQNASGNALELGLSYASAIGGGRAGIIETTFKEECETDLFGEQVVLCGGLVELIKAGYETLVEAGYAPEMAYFECLHEVKLIVDLIYEGGIANMNYSISNTAEYGEYVSGPRIITAETKAEMKRVLEDITSGRFAREWMLENKVNQASFKSMRRKLAEHPIEEVGEKLRAMMPWIKKNALVDRSRN</sequence>
<dbReference type="PROSITE" id="PS51850">
    <property type="entry name" value="KARI_N"/>
    <property type="match status" value="1"/>
</dbReference>
<comment type="similarity">
    <text evidence="8 9">Belongs to the ketol-acid reductoisomerase family.</text>
</comment>
<comment type="catalytic activity">
    <reaction evidence="8">
        <text>(2R,3R)-2,3-dihydroxy-3-methylpentanoate + NADP(+) = (S)-2-ethyl-2-hydroxy-3-oxobutanoate + NADPH + H(+)</text>
        <dbReference type="Rhea" id="RHEA:13493"/>
        <dbReference type="ChEBI" id="CHEBI:15378"/>
        <dbReference type="ChEBI" id="CHEBI:49256"/>
        <dbReference type="ChEBI" id="CHEBI:49258"/>
        <dbReference type="ChEBI" id="CHEBI:57783"/>
        <dbReference type="ChEBI" id="CHEBI:58349"/>
        <dbReference type="EC" id="1.1.1.86"/>
    </reaction>
</comment>
<dbReference type="NCBIfam" id="TIGR00465">
    <property type="entry name" value="ilvC"/>
    <property type="match status" value="1"/>
</dbReference>
<comment type="cofactor">
    <cofactor evidence="8">
        <name>Mg(2+)</name>
        <dbReference type="ChEBI" id="CHEBI:18420"/>
    </cofactor>
    <text evidence="8">Binds 2 magnesium ions per subunit.</text>
</comment>
<keyword evidence="7 8" id="KW-0100">Branched-chain amino acid biosynthesis</keyword>
<evidence type="ECO:0000256" key="4">
    <source>
        <dbReference type="ARBA" id="ARBA00022842"/>
    </source>
</evidence>
<feature type="binding site" evidence="8 9">
    <location>
        <position position="195"/>
    </location>
    <ligand>
        <name>Mg(2+)</name>
        <dbReference type="ChEBI" id="CHEBI:18420"/>
        <label>1</label>
    </ligand>
</feature>
<comment type="caution">
    <text evidence="8">Lacks conserved residue(s) required for the propagation of feature annotation.</text>
</comment>
<feature type="binding site" evidence="8 9">
    <location>
        <position position="231"/>
    </location>
    <ligand>
        <name>Mg(2+)</name>
        <dbReference type="ChEBI" id="CHEBI:18420"/>
        <label>2</label>
    </ligand>
</feature>
<feature type="binding site" evidence="8">
    <location>
        <begin position="24"/>
        <end position="27"/>
    </location>
    <ligand>
        <name>NADP(+)</name>
        <dbReference type="ChEBI" id="CHEBI:58349"/>
    </ligand>
</feature>
<dbReference type="PIRSF" id="PIRSF000116">
    <property type="entry name" value="IlvC_gammaproteo"/>
    <property type="match status" value="1"/>
</dbReference>
<dbReference type="PANTHER" id="PTHR21371:SF1">
    <property type="entry name" value="KETOL-ACID REDUCTOISOMERASE, MITOCHONDRIAL"/>
    <property type="match status" value="1"/>
</dbReference>
<feature type="binding site" evidence="8 9">
    <location>
        <position position="227"/>
    </location>
    <ligand>
        <name>Mg(2+)</name>
        <dbReference type="ChEBI" id="CHEBI:18420"/>
        <label>2</label>
    </ligand>
</feature>
<gene>
    <name evidence="8 12" type="primary">ilvC</name>
    <name evidence="12" type="ORF">KO353_13875</name>
</gene>
<evidence type="ECO:0000256" key="8">
    <source>
        <dbReference type="HAMAP-Rule" id="MF_00435"/>
    </source>
</evidence>